<dbReference type="HOGENOM" id="CLU_536646_0_0_1"/>
<feature type="compositionally biased region" description="Pro residues" evidence="1">
    <location>
        <begin position="451"/>
        <end position="461"/>
    </location>
</feature>
<reference evidence="5" key="1">
    <citation type="submission" date="2012-12" db="EMBL/GenBank/DDBJ databases">
        <authorList>
            <person name="Hellsten U."/>
            <person name="Grimwood J."/>
            <person name="Chapman J.A."/>
            <person name="Shapiro H."/>
            <person name="Aerts A."/>
            <person name="Otillar R.P."/>
            <person name="Terry A.Y."/>
            <person name="Boore J.L."/>
            <person name="Simakov O."/>
            <person name="Marletaz F."/>
            <person name="Cho S.-J."/>
            <person name="Edsinger-Gonzales E."/>
            <person name="Havlak P."/>
            <person name="Kuo D.-H."/>
            <person name="Larsson T."/>
            <person name="Lv J."/>
            <person name="Arendt D."/>
            <person name="Savage R."/>
            <person name="Osoegawa K."/>
            <person name="de Jong P."/>
            <person name="Lindberg D.R."/>
            <person name="Seaver E.C."/>
            <person name="Weisblat D.A."/>
            <person name="Putnam N.H."/>
            <person name="Grigoriev I.V."/>
            <person name="Rokhsar D.S."/>
        </authorList>
    </citation>
    <scope>NUCLEOTIDE SEQUENCE</scope>
    <source>
        <strain evidence="5">I ESC-2004</strain>
    </source>
</reference>
<dbReference type="EMBL" id="KB295624">
    <property type="protein sequence ID" value="ELU12839.1"/>
    <property type="molecule type" value="Genomic_DNA"/>
</dbReference>
<dbReference type="AlphaFoldDB" id="R7V2R4"/>
<evidence type="ECO:0000313" key="4">
    <source>
        <dbReference type="EnsemblMetazoa" id="CapteP219240"/>
    </source>
</evidence>
<feature type="transmembrane region" description="Helical" evidence="2">
    <location>
        <begin position="291"/>
        <end position="318"/>
    </location>
</feature>
<dbReference type="Proteomes" id="UP000014760">
    <property type="component" value="Unassembled WGS sequence"/>
</dbReference>
<keyword evidence="5" id="KW-1185">Reference proteome</keyword>
<keyword evidence="2" id="KW-0812">Transmembrane</keyword>
<protein>
    <submittedName>
        <fullName evidence="3 4">Uncharacterized protein</fullName>
    </submittedName>
</protein>
<accession>R7V2R4</accession>
<keyword evidence="2" id="KW-0472">Membrane</keyword>
<organism evidence="3">
    <name type="scientific">Capitella teleta</name>
    <name type="common">Polychaete worm</name>
    <dbReference type="NCBI Taxonomy" id="283909"/>
    <lineage>
        <taxon>Eukaryota</taxon>
        <taxon>Metazoa</taxon>
        <taxon>Spiralia</taxon>
        <taxon>Lophotrochozoa</taxon>
        <taxon>Annelida</taxon>
        <taxon>Polychaeta</taxon>
        <taxon>Sedentaria</taxon>
        <taxon>Scolecida</taxon>
        <taxon>Capitellidae</taxon>
        <taxon>Capitella</taxon>
    </lineage>
</organism>
<evidence type="ECO:0000313" key="3">
    <source>
        <dbReference type="EMBL" id="ELU12839.1"/>
    </source>
</evidence>
<reference evidence="3 5" key="2">
    <citation type="journal article" date="2013" name="Nature">
        <title>Insights into bilaterian evolution from three spiralian genomes.</title>
        <authorList>
            <person name="Simakov O."/>
            <person name="Marletaz F."/>
            <person name="Cho S.J."/>
            <person name="Edsinger-Gonzales E."/>
            <person name="Havlak P."/>
            <person name="Hellsten U."/>
            <person name="Kuo D.H."/>
            <person name="Larsson T."/>
            <person name="Lv J."/>
            <person name="Arendt D."/>
            <person name="Savage R."/>
            <person name="Osoegawa K."/>
            <person name="de Jong P."/>
            <person name="Grimwood J."/>
            <person name="Chapman J.A."/>
            <person name="Shapiro H."/>
            <person name="Aerts A."/>
            <person name="Otillar R.P."/>
            <person name="Terry A.Y."/>
            <person name="Boore J.L."/>
            <person name="Grigoriev I.V."/>
            <person name="Lindberg D.R."/>
            <person name="Seaver E.C."/>
            <person name="Weisblat D.A."/>
            <person name="Putnam N.H."/>
            <person name="Rokhsar D.S."/>
        </authorList>
    </citation>
    <scope>NUCLEOTIDE SEQUENCE</scope>
    <source>
        <strain evidence="3 5">I ESC-2004</strain>
    </source>
</reference>
<reference evidence="4" key="3">
    <citation type="submission" date="2015-06" db="UniProtKB">
        <authorList>
            <consortium name="EnsemblMetazoa"/>
        </authorList>
    </citation>
    <scope>IDENTIFICATION</scope>
</reference>
<sequence length="508" mass="55253">MFSQALPAANVEEACTTDADCVDADALCSTVNEGCTQGVCECADGFAWDGTACNAKVQFGEECIHETQCPGGDIEDQGRIYFQGSCDGGPPGVCGCAGRGSATWQITLDRTACEWAVKKQIGEACASHEDCFYHSQKTASCEANVCACTNNQVWTGDKCEYKGFGETCAIDDECFVEMLCIGGVCACHADDIEVDLPVERCEFSECKLPNATASCINPAALFNLGAGAECAMKMAGTDIFIFGATAKYCNPGLTCNQCPEGGNDVCHRDEIDNSTSDSTSSSSTPFWRTTLGLAVIVTCCCLILMAVTGLLIYACCWATGEARKKNREIAWIHQLRANKLSEEEATREADREARKHDAISARNHNKNSPRRHQVQPTYPVPHVLPQMIPYRQQGYVVVSPPPLYSTVSPPPAATTVFVPTNRQAHFSNRKKKRNPTPQLVKATHSPRPPRRPASPLLPEPQPTWKMATSRDRRSPVLLAQKLSYNLNEKYGPHARTARTCTGSRRGVR</sequence>
<evidence type="ECO:0000313" key="5">
    <source>
        <dbReference type="Proteomes" id="UP000014760"/>
    </source>
</evidence>
<feature type="region of interest" description="Disordered" evidence="1">
    <location>
        <begin position="421"/>
        <end position="471"/>
    </location>
</feature>
<gene>
    <name evidence="3" type="ORF">CAPTEDRAFT_219240</name>
</gene>
<dbReference type="EMBL" id="AMQN01005297">
    <property type="status" value="NOT_ANNOTATED_CDS"/>
    <property type="molecule type" value="Genomic_DNA"/>
</dbReference>
<proteinExistence type="predicted"/>
<name>R7V2R4_CAPTE</name>
<feature type="compositionally biased region" description="Basic and acidic residues" evidence="1">
    <location>
        <begin position="341"/>
        <end position="359"/>
    </location>
</feature>
<evidence type="ECO:0000256" key="1">
    <source>
        <dbReference type="SAM" id="MobiDB-lite"/>
    </source>
</evidence>
<evidence type="ECO:0000256" key="2">
    <source>
        <dbReference type="SAM" id="Phobius"/>
    </source>
</evidence>
<dbReference type="OrthoDB" id="5861823at2759"/>
<dbReference type="EnsemblMetazoa" id="CapteT219240">
    <property type="protein sequence ID" value="CapteP219240"/>
    <property type="gene ID" value="CapteG219240"/>
</dbReference>
<keyword evidence="2" id="KW-1133">Transmembrane helix</keyword>
<feature type="region of interest" description="Disordered" evidence="1">
    <location>
        <begin position="341"/>
        <end position="376"/>
    </location>
</feature>
<feature type="compositionally biased region" description="Basic residues" evidence="1">
    <location>
        <begin position="363"/>
        <end position="373"/>
    </location>
</feature>